<protein>
    <submittedName>
        <fullName evidence="1">KAP family NTPase</fullName>
    </submittedName>
</protein>
<accession>A0ACD4NKX0</accession>
<organism evidence="1 2">
    <name type="scientific">Antarcticirhabdus aurantiaca</name>
    <dbReference type="NCBI Taxonomy" id="2606717"/>
    <lineage>
        <taxon>Bacteria</taxon>
        <taxon>Pseudomonadati</taxon>
        <taxon>Pseudomonadota</taxon>
        <taxon>Alphaproteobacteria</taxon>
        <taxon>Hyphomicrobiales</taxon>
        <taxon>Aurantimonadaceae</taxon>
        <taxon>Antarcticirhabdus</taxon>
    </lineage>
</organism>
<dbReference type="Proteomes" id="UP001163223">
    <property type="component" value="Chromosome"/>
</dbReference>
<proteinExistence type="predicted"/>
<name>A0ACD4NKX0_9HYPH</name>
<dbReference type="EMBL" id="CP113520">
    <property type="protein sequence ID" value="WAJ27379.1"/>
    <property type="molecule type" value="Genomic_DNA"/>
</dbReference>
<sequence length="719" mass="79949">MSRVSQNASGQTSEVTADRPRTKLEEDQLGYRDFAEAIAAGLASRAGEDGLVIAVHGKWGSGKTSAVNMVVDALTRREAKFDENDRTIIVRFNPWWFSEQKDLTRAFFSEVNATIGKKLSAGVRDGLRLIAKKVTGATDILSAALSWTPAGALAQPIAEAIKAAGEEIPDERSLEEVRNDLAEALRCETRNIVVIIDDVDRLVADEVRQIFRLVKSVADLPRVTYLLVFDREIAIRALERPSDPNAPEWLEKIVQASFDLPPVAQTDLNRLFTQRLSAIVDDQPNVDFVRWGNIFHGVIAPYLRTPRDVGRLANAIAMAWPAVSGEVDVADFVAIETLRLFEPGLYTFIRDRPDDLTGVEHQYGRRESRDAFGQELLSLVHESRHSRLKRALPYIFPRLDAIFANTWHGEDWQKAERERRVSSRNRFQVYFNLGLGDGVISVQEIDELKASFDNPEGTRKVVQRYVDHLRRAGGTRGSVLLNTLIAQADDVPLNEAEKTARALLAAADLFFNPIDGSRTPEDLPVRWAVGFAISPILAKLSPQVHASLLAEAIEGPSLVFATYIVSRMSDEHGRIGTKEAQTEREPSLSLDAVIELERKLVSRIEREAFEGTLMRFPDAFPMIWAWSNFGGGNSVKDWIAGNLDESGFGAWLMKNFAGEGTSHSSGDMVRRRLFTVDRDNVSKLADIDKLKAMAEQMVEAGSDGDAIAEHFLSGLNSRF</sequence>
<evidence type="ECO:0000313" key="2">
    <source>
        <dbReference type="Proteomes" id="UP001163223"/>
    </source>
</evidence>
<keyword evidence="2" id="KW-1185">Reference proteome</keyword>
<reference evidence="1" key="1">
    <citation type="submission" date="2022-11" db="EMBL/GenBank/DDBJ databases">
        <title>beta-Carotene-producing bacterium, Jeongeuplla avenae sp. nov., alleviates the salt stress of Arabidopsis seedlings.</title>
        <authorList>
            <person name="Jiang L."/>
            <person name="Lee J."/>
        </authorList>
    </citation>
    <scope>NUCLEOTIDE SEQUENCE</scope>
    <source>
        <strain evidence="1">DY_R2A_6</strain>
    </source>
</reference>
<gene>
    <name evidence="1" type="ORF">OXU80_21410</name>
</gene>
<evidence type="ECO:0000313" key="1">
    <source>
        <dbReference type="EMBL" id="WAJ27379.1"/>
    </source>
</evidence>